<dbReference type="EMBL" id="KZ302074">
    <property type="protein sequence ID" value="PFH48172.1"/>
    <property type="molecule type" value="Genomic_DNA"/>
</dbReference>
<dbReference type="InterPro" id="IPR055647">
    <property type="entry name" value="DUF7223"/>
</dbReference>
<evidence type="ECO:0000313" key="5">
    <source>
        <dbReference type="Proteomes" id="UP000242287"/>
    </source>
</evidence>
<evidence type="ECO:0000256" key="2">
    <source>
        <dbReference type="SAM" id="SignalP"/>
    </source>
</evidence>
<dbReference type="Pfam" id="PF23865">
    <property type="entry name" value="DUF7223"/>
    <property type="match status" value="1"/>
</dbReference>
<sequence>MLFLLPIVALSVVAVRGENDWSKPCFSGVCSYDLPSGNNLNSGTIKIWGSESAISDITTAAGWEILGCDGTTLEQDIRLVCSDSSKCNHLFKDTGAENTIVRLPESCGKGPFARVARSWISNDQSMPSKLASRLVRRDGSLPKVRALHLDTQFETTSKGQTLNVQFVIRAANIPGANTDIPINNSDEKRGFGDFLGGLIDGIKGLNDFDLSKSTNLPPIDINKNDTIFKESISCPPITAGLAVDIDAQAHAQASIGLVVKGTILPPNIDELAIVSNLAAKVNGNLTLTGDVAATIDSGKIKIFELGLPGLDFPGIFSLGPSVQLNTQAKATLDLAVGVTVGINYELKNAQIVFPPNSDPTEPSFSLVDTPLKLSATPNVKATGTVEAHLIPSLNFGLSALGSNADIFIAFDSTAVMKLTLEATGPTISTRNEVVVPEIKGLPDGSFARQHDKRLAYHKFTFSKRYPVVAAAVASSSPAAEMETDNTSSSMASAHQTMSAASQSASLTTAPTVSTSTTTTSDAATSTATANSTMSTGGPSFQGCFEIDAVLNFNVGANAKFFGLFDESVTFSFFKKTFQLFKKCFGSTAATKRSLLELSDMPVLREERFVRRDPVGFKKSRLRVGRPGALSTLATRAGKPSLSCLSSTFTATENVEDGVITASTTKQL</sequence>
<evidence type="ECO:0000256" key="1">
    <source>
        <dbReference type="SAM" id="MobiDB-lite"/>
    </source>
</evidence>
<evidence type="ECO:0000313" key="4">
    <source>
        <dbReference type="EMBL" id="PFH48172.1"/>
    </source>
</evidence>
<dbReference type="Proteomes" id="UP000242287">
    <property type="component" value="Unassembled WGS sequence"/>
</dbReference>
<name>A0A2A9NKD8_9AGAR</name>
<protein>
    <recommendedName>
        <fullName evidence="3">DUF7223 domain-containing protein</fullName>
    </recommendedName>
</protein>
<dbReference type="OrthoDB" id="73875at2759"/>
<feature type="domain" description="DUF7223" evidence="3">
    <location>
        <begin position="272"/>
        <end position="402"/>
    </location>
</feature>
<reference evidence="4 5" key="1">
    <citation type="submission" date="2014-02" db="EMBL/GenBank/DDBJ databases">
        <title>Transposable element dynamics among asymbiotic and ectomycorrhizal Amanita fungi.</title>
        <authorList>
            <consortium name="DOE Joint Genome Institute"/>
            <person name="Hess J."/>
            <person name="Skrede I."/>
            <person name="Wolfe B."/>
            <person name="LaButti K."/>
            <person name="Ohm R.A."/>
            <person name="Grigoriev I.V."/>
            <person name="Pringle A."/>
        </authorList>
    </citation>
    <scope>NUCLEOTIDE SEQUENCE [LARGE SCALE GENOMIC DNA]</scope>
    <source>
        <strain evidence="4 5">SKay4041</strain>
    </source>
</reference>
<organism evidence="4 5">
    <name type="scientific">Amanita thiersii Skay4041</name>
    <dbReference type="NCBI Taxonomy" id="703135"/>
    <lineage>
        <taxon>Eukaryota</taxon>
        <taxon>Fungi</taxon>
        <taxon>Dikarya</taxon>
        <taxon>Basidiomycota</taxon>
        <taxon>Agaricomycotina</taxon>
        <taxon>Agaricomycetes</taxon>
        <taxon>Agaricomycetidae</taxon>
        <taxon>Agaricales</taxon>
        <taxon>Pluteineae</taxon>
        <taxon>Amanitaceae</taxon>
        <taxon>Amanita</taxon>
    </lineage>
</organism>
<proteinExistence type="predicted"/>
<dbReference type="AlphaFoldDB" id="A0A2A9NKD8"/>
<feature type="region of interest" description="Disordered" evidence="1">
    <location>
        <begin position="501"/>
        <end position="535"/>
    </location>
</feature>
<accession>A0A2A9NKD8</accession>
<keyword evidence="2" id="KW-0732">Signal</keyword>
<feature type="signal peptide" evidence="2">
    <location>
        <begin position="1"/>
        <end position="17"/>
    </location>
</feature>
<feature type="chain" id="PRO_5013151596" description="DUF7223 domain-containing protein" evidence="2">
    <location>
        <begin position="18"/>
        <end position="667"/>
    </location>
</feature>
<keyword evidence="5" id="KW-1185">Reference proteome</keyword>
<gene>
    <name evidence="4" type="ORF">AMATHDRAFT_66125</name>
</gene>
<evidence type="ECO:0000259" key="3">
    <source>
        <dbReference type="Pfam" id="PF23865"/>
    </source>
</evidence>